<feature type="transmembrane region" description="Helical" evidence="8">
    <location>
        <begin position="270"/>
        <end position="287"/>
    </location>
</feature>
<keyword evidence="8" id="KW-0472">Membrane</keyword>
<evidence type="ECO:0000256" key="6">
    <source>
        <dbReference type="ARBA" id="ARBA00022840"/>
    </source>
</evidence>
<dbReference type="EC" id="2.7.13.3" evidence="2"/>
<dbReference type="SUPFAM" id="SSF47384">
    <property type="entry name" value="Homodimeric domain of signal transducing histidine kinase"/>
    <property type="match status" value="1"/>
</dbReference>
<keyword evidence="8" id="KW-0812">Transmembrane</keyword>
<feature type="transmembrane region" description="Helical" evidence="8">
    <location>
        <begin position="183"/>
        <end position="202"/>
    </location>
</feature>
<reference evidence="10 11" key="1">
    <citation type="submission" date="2017-09" db="EMBL/GenBank/DDBJ databases">
        <title>Genomics of the genus Arcobacter.</title>
        <authorList>
            <person name="Perez-Cataluna A."/>
            <person name="Figueras M.J."/>
            <person name="Salas-Masso N."/>
        </authorList>
    </citation>
    <scope>NUCLEOTIDE SEQUENCE [LARGE SCALE GENOMIC DNA]</scope>
    <source>
        <strain evidence="10 11">F156-34</strain>
    </source>
</reference>
<gene>
    <name evidence="10" type="ORF">CP965_03485</name>
</gene>
<dbReference type="GO" id="GO:0005524">
    <property type="term" value="F:ATP binding"/>
    <property type="evidence" value="ECO:0007669"/>
    <property type="project" value="UniProtKB-KW"/>
</dbReference>
<proteinExistence type="predicted"/>
<keyword evidence="8" id="KW-1133">Transmembrane helix</keyword>
<feature type="transmembrane region" description="Helical" evidence="8">
    <location>
        <begin position="214"/>
        <end position="231"/>
    </location>
</feature>
<dbReference type="Gene3D" id="1.10.287.130">
    <property type="match status" value="1"/>
</dbReference>
<feature type="transmembrane region" description="Helical" evidence="8">
    <location>
        <begin position="294"/>
        <end position="316"/>
    </location>
</feature>
<keyword evidence="7" id="KW-0902">Two-component regulatory system</keyword>
<feature type="transmembrane region" description="Helical" evidence="8">
    <location>
        <begin position="328"/>
        <end position="347"/>
    </location>
</feature>
<dbReference type="OrthoDB" id="9805967at2"/>
<evidence type="ECO:0000256" key="2">
    <source>
        <dbReference type="ARBA" id="ARBA00012438"/>
    </source>
</evidence>
<evidence type="ECO:0000256" key="8">
    <source>
        <dbReference type="SAM" id="Phobius"/>
    </source>
</evidence>
<dbReference type="InterPro" id="IPR036890">
    <property type="entry name" value="HATPase_C_sf"/>
</dbReference>
<dbReference type="InterPro" id="IPR005467">
    <property type="entry name" value="His_kinase_dom"/>
</dbReference>
<comment type="catalytic activity">
    <reaction evidence="1">
        <text>ATP + protein L-histidine = ADP + protein N-phospho-L-histidine.</text>
        <dbReference type="EC" id="2.7.13.3"/>
    </reaction>
</comment>
<dbReference type="Gene3D" id="3.30.565.10">
    <property type="entry name" value="Histidine kinase-like ATPase, C-terminal domain"/>
    <property type="match status" value="1"/>
</dbReference>
<feature type="transmembrane region" description="Helical" evidence="8">
    <location>
        <begin position="243"/>
        <end position="264"/>
    </location>
</feature>
<keyword evidence="5 10" id="KW-0418">Kinase</keyword>
<dbReference type="PRINTS" id="PR00344">
    <property type="entry name" value="BCTRLSENSOR"/>
</dbReference>
<sequence length="587" mass="68623">MSKMIKLPIYIFLILNFLNADIIKSIEILTPTKSYSNLEDIKKSKDFKTINLPVIISTKDNHYLKISLDNTQLNNQNKILEFNKEVELLEFNKSIHISSLNKDSIIEYSMNSPYNILFLKIPIDINNKDFLNYTDFDINIYEKNEFISKQMFLNKLYGVAYGIVFAAFLYYLALYIFNKEKSYIFYSLTQLSMLFILFSVLSKELSSNKTMMDIILFSFFLFSNLFTQHFLNTKYKSPKIHFILKLSIYIFIINLLSGHLFNFYFFEESAPLSSLLVIYIIAAIRCYEKNNFPILFYLLAWSLLILSFLFIQLEFYFIQKGITINPSLLMHFISPLESLILAFALSYKMSILKKEKNEQKELLLHQSKLASMGEMISNIAHQWRQPLTHISYIFMNLKTSFEKDRLTQEYFYKKTNEATMQLNFMSETIDDFRNFFKVTKQKENFSINNAINEVIQLLSGILKTNNITVSLNASEEIIIQSYKGEFLQVLFNILNNAKDELIEKNKKNANIKINLQKNKEITIQIIDNAGGIKKEILDKIFEPYFTTKDKGLGIGLYMSKTIIENHMNGKLNVKNNEDGAIFSIILP</sequence>
<dbReference type="Pfam" id="PF02518">
    <property type="entry name" value="HATPase_c"/>
    <property type="match status" value="1"/>
</dbReference>
<dbReference type="RefSeq" id="WP_129060665.1">
    <property type="nucleotide sequence ID" value="NZ_NXIE01000001.1"/>
</dbReference>
<dbReference type="InterPro" id="IPR003594">
    <property type="entry name" value="HATPase_dom"/>
</dbReference>
<organism evidence="10 11">
    <name type="scientific">Halarcobacter mediterraneus</name>
    <dbReference type="NCBI Taxonomy" id="2023153"/>
    <lineage>
        <taxon>Bacteria</taxon>
        <taxon>Pseudomonadati</taxon>
        <taxon>Campylobacterota</taxon>
        <taxon>Epsilonproteobacteria</taxon>
        <taxon>Campylobacterales</taxon>
        <taxon>Arcobacteraceae</taxon>
        <taxon>Halarcobacter</taxon>
    </lineage>
</organism>
<dbReference type="AlphaFoldDB" id="A0A4Q1AWS2"/>
<keyword evidence="6" id="KW-0067">ATP-binding</keyword>
<dbReference type="Proteomes" id="UP000289718">
    <property type="component" value="Unassembled WGS sequence"/>
</dbReference>
<evidence type="ECO:0000313" key="11">
    <source>
        <dbReference type="Proteomes" id="UP000289718"/>
    </source>
</evidence>
<dbReference type="InterPro" id="IPR036097">
    <property type="entry name" value="HisK_dim/P_sf"/>
</dbReference>
<evidence type="ECO:0000313" key="10">
    <source>
        <dbReference type="EMBL" id="RXK14525.1"/>
    </source>
</evidence>
<dbReference type="PROSITE" id="PS50109">
    <property type="entry name" value="HIS_KIN"/>
    <property type="match status" value="1"/>
</dbReference>
<dbReference type="SMART" id="SM00387">
    <property type="entry name" value="HATPase_c"/>
    <property type="match status" value="1"/>
</dbReference>
<accession>A0A4Q1AWS2</accession>
<dbReference type="PANTHER" id="PTHR43065:SF46">
    <property type="entry name" value="C4-DICARBOXYLATE TRANSPORT SENSOR PROTEIN DCTB"/>
    <property type="match status" value="1"/>
</dbReference>
<evidence type="ECO:0000256" key="3">
    <source>
        <dbReference type="ARBA" id="ARBA00022679"/>
    </source>
</evidence>
<dbReference type="InterPro" id="IPR011623">
    <property type="entry name" value="7TMR_DISM_rcpt_extracell_dom1"/>
</dbReference>
<comment type="caution">
    <text evidence="10">The sequence shown here is derived from an EMBL/GenBank/DDBJ whole genome shotgun (WGS) entry which is preliminary data.</text>
</comment>
<evidence type="ECO:0000256" key="5">
    <source>
        <dbReference type="ARBA" id="ARBA00022777"/>
    </source>
</evidence>
<evidence type="ECO:0000256" key="4">
    <source>
        <dbReference type="ARBA" id="ARBA00022741"/>
    </source>
</evidence>
<feature type="domain" description="Histidine kinase" evidence="9">
    <location>
        <begin position="378"/>
        <end position="587"/>
    </location>
</feature>
<dbReference type="InterPro" id="IPR004358">
    <property type="entry name" value="Sig_transdc_His_kin-like_C"/>
</dbReference>
<keyword evidence="3" id="KW-0808">Transferase</keyword>
<evidence type="ECO:0000259" key="9">
    <source>
        <dbReference type="PROSITE" id="PS50109"/>
    </source>
</evidence>
<name>A0A4Q1AWS2_9BACT</name>
<dbReference type="EMBL" id="NXIE01000001">
    <property type="protein sequence ID" value="RXK14525.1"/>
    <property type="molecule type" value="Genomic_DNA"/>
</dbReference>
<dbReference type="Pfam" id="PF07695">
    <property type="entry name" value="7TMR-DISM_7TM"/>
    <property type="match status" value="1"/>
</dbReference>
<keyword evidence="4" id="KW-0547">Nucleotide-binding</keyword>
<protein>
    <recommendedName>
        <fullName evidence="2">histidine kinase</fullName>
        <ecNumber evidence="2">2.7.13.3</ecNumber>
    </recommendedName>
</protein>
<keyword evidence="11" id="KW-1185">Reference proteome</keyword>
<dbReference type="SUPFAM" id="SSF55874">
    <property type="entry name" value="ATPase domain of HSP90 chaperone/DNA topoisomerase II/histidine kinase"/>
    <property type="match status" value="1"/>
</dbReference>
<dbReference type="PANTHER" id="PTHR43065">
    <property type="entry name" value="SENSOR HISTIDINE KINASE"/>
    <property type="match status" value="1"/>
</dbReference>
<evidence type="ECO:0000256" key="7">
    <source>
        <dbReference type="ARBA" id="ARBA00023012"/>
    </source>
</evidence>
<dbReference type="GO" id="GO:0000155">
    <property type="term" value="F:phosphorelay sensor kinase activity"/>
    <property type="evidence" value="ECO:0007669"/>
    <property type="project" value="InterPro"/>
</dbReference>
<evidence type="ECO:0000256" key="1">
    <source>
        <dbReference type="ARBA" id="ARBA00000085"/>
    </source>
</evidence>
<feature type="transmembrane region" description="Helical" evidence="8">
    <location>
        <begin position="156"/>
        <end position="176"/>
    </location>
</feature>